<keyword evidence="6" id="KW-0736">Signalosome</keyword>
<comment type="function">
    <text evidence="10">Catalytic Component of the COP9 signalosome (CSN) complex that acts as an regulator of the ubiquitin (Ubl) conjugation pathway by mediating the deneddylation of the cullin subunit of SCF-type E3 ubiquitin-protein ligase complexes.</text>
</comment>
<dbReference type="PROSITE" id="PS50249">
    <property type="entry name" value="MPN"/>
    <property type="match status" value="1"/>
</dbReference>
<proteinExistence type="inferred from homology"/>
<reference evidence="12" key="1">
    <citation type="submission" date="2020-05" db="EMBL/GenBank/DDBJ databases">
        <title>Mycena genomes resolve the evolution of fungal bioluminescence.</title>
        <authorList>
            <person name="Tsai I.J."/>
        </authorList>
    </citation>
    <scope>NUCLEOTIDE SEQUENCE</scope>
    <source>
        <strain evidence="12">160909Yilan</strain>
    </source>
</reference>
<keyword evidence="9" id="KW-0482">Metalloprotease</keyword>
<dbReference type="InterPro" id="IPR037518">
    <property type="entry name" value="MPN"/>
</dbReference>
<dbReference type="GO" id="GO:0046872">
    <property type="term" value="F:metal ion binding"/>
    <property type="evidence" value="ECO:0007669"/>
    <property type="project" value="UniProtKB-KW"/>
</dbReference>
<dbReference type="OrthoDB" id="605656at2759"/>
<dbReference type="SUPFAM" id="SSF102712">
    <property type="entry name" value="JAB1/MPN domain"/>
    <property type="match status" value="1"/>
</dbReference>
<evidence type="ECO:0000256" key="9">
    <source>
        <dbReference type="ARBA" id="ARBA00023049"/>
    </source>
</evidence>
<keyword evidence="8" id="KW-0862">Zinc</keyword>
<dbReference type="SMART" id="SM00232">
    <property type="entry name" value="JAB_MPN"/>
    <property type="match status" value="1"/>
</dbReference>
<evidence type="ECO:0000256" key="4">
    <source>
        <dbReference type="ARBA" id="ARBA00022670"/>
    </source>
</evidence>
<dbReference type="Pfam" id="PF01398">
    <property type="entry name" value="JAB"/>
    <property type="match status" value="1"/>
</dbReference>
<evidence type="ECO:0000256" key="7">
    <source>
        <dbReference type="ARBA" id="ARBA00022801"/>
    </source>
</evidence>
<keyword evidence="7" id="KW-0378">Hydrolase</keyword>
<evidence type="ECO:0000313" key="12">
    <source>
        <dbReference type="EMBL" id="KAF7375096.1"/>
    </source>
</evidence>
<dbReference type="InterPro" id="IPR000555">
    <property type="entry name" value="JAMM/MPN+_dom"/>
</dbReference>
<dbReference type="Pfam" id="PF18323">
    <property type="entry name" value="CSN5_C"/>
    <property type="match status" value="1"/>
</dbReference>
<organism evidence="12 13">
    <name type="scientific">Mycena sanguinolenta</name>
    <dbReference type="NCBI Taxonomy" id="230812"/>
    <lineage>
        <taxon>Eukaryota</taxon>
        <taxon>Fungi</taxon>
        <taxon>Dikarya</taxon>
        <taxon>Basidiomycota</taxon>
        <taxon>Agaricomycotina</taxon>
        <taxon>Agaricomycetes</taxon>
        <taxon>Agaricomycetidae</taxon>
        <taxon>Agaricales</taxon>
        <taxon>Marasmiineae</taxon>
        <taxon>Mycenaceae</taxon>
        <taxon>Mycena</taxon>
    </lineage>
</organism>
<dbReference type="InterPro" id="IPR040961">
    <property type="entry name" value="CSN5_C"/>
</dbReference>
<sequence length="363" mass="39927">MSSSSSSATALKTFHLANDVLDVSPEDQIYKYDIEANRKINNEAPWTKDPHYFKTCKISAVALIKMVIHARSGVPHEIMGLMQGKVVGNALVIMDSFALPVQGTETRVNAASEANEYMVEYIDKSEKAGRLENAIGWYHSHPGYGCWLSGIDVNTQLNNQKFQDPFVAVVVDPNRTVSAGKVDIGAFRTFPENYTPPSAAGAASEYQSIPLSKIEDFGVHAGQYYQLEVEIFKSSLDTELLGMLWNKYWVNTLSQSPLISNRAYAVSQLADLHQKLAKAQSSVTSTRAPVPVLPDSQNFAAKKEKEDKKKEDNQLAKSVRDSTKIAVEAQHGLIAQVIKDVVFSMRPRGTVGEVVDTAMPDAT</sequence>
<accession>A0A8H6ZF24</accession>
<dbReference type="FunFam" id="3.40.140.10:FF:000003">
    <property type="entry name" value="COP9 signalosome complex subunit 5"/>
    <property type="match status" value="1"/>
</dbReference>
<name>A0A8H6ZF24_9AGAR</name>
<comment type="similarity">
    <text evidence="1">Belongs to the peptidase M67A family. CSN5 subfamily.</text>
</comment>
<evidence type="ECO:0000256" key="5">
    <source>
        <dbReference type="ARBA" id="ARBA00022723"/>
    </source>
</evidence>
<dbReference type="AlphaFoldDB" id="A0A8H6ZF24"/>
<dbReference type="GO" id="GO:0008180">
    <property type="term" value="C:COP9 signalosome"/>
    <property type="evidence" value="ECO:0007669"/>
    <property type="project" value="UniProtKB-KW"/>
</dbReference>
<dbReference type="CDD" id="cd08069">
    <property type="entry name" value="MPN_RPN11_CSN5"/>
    <property type="match status" value="1"/>
</dbReference>
<dbReference type="GO" id="GO:0006508">
    <property type="term" value="P:proteolysis"/>
    <property type="evidence" value="ECO:0007669"/>
    <property type="project" value="UniProtKB-KW"/>
</dbReference>
<evidence type="ECO:0000313" key="13">
    <source>
        <dbReference type="Proteomes" id="UP000623467"/>
    </source>
</evidence>
<gene>
    <name evidence="12" type="ORF">MSAN_00396000</name>
</gene>
<evidence type="ECO:0000256" key="10">
    <source>
        <dbReference type="ARBA" id="ARBA00058010"/>
    </source>
</evidence>
<keyword evidence="13" id="KW-1185">Reference proteome</keyword>
<dbReference type="InterPro" id="IPR050242">
    <property type="entry name" value="JAMM_MPN+_peptidase_M67A"/>
</dbReference>
<comment type="subunit">
    <text evidence="2">Component of the COP9 signalosome (CSN) complex.</text>
</comment>
<dbReference type="GO" id="GO:0000338">
    <property type="term" value="P:protein deneddylation"/>
    <property type="evidence" value="ECO:0007669"/>
    <property type="project" value="UniProtKB-ARBA"/>
</dbReference>
<keyword evidence="4" id="KW-0645">Protease</keyword>
<keyword evidence="5" id="KW-0479">Metal-binding</keyword>
<protein>
    <recommendedName>
        <fullName evidence="3">COP9 signalosome complex subunit 5</fullName>
    </recommendedName>
</protein>
<dbReference type="GO" id="GO:0008237">
    <property type="term" value="F:metallopeptidase activity"/>
    <property type="evidence" value="ECO:0007669"/>
    <property type="project" value="UniProtKB-KW"/>
</dbReference>
<evidence type="ECO:0000256" key="2">
    <source>
        <dbReference type="ARBA" id="ARBA00011098"/>
    </source>
</evidence>
<dbReference type="PANTHER" id="PTHR10410">
    <property type="entry name" value="EUKARYOTIC TRANSLATION INITIATION FACTOR 3 -RELATED"/>
    <property type="match status" value="1"/>
</dbReference>
<evidence type="ECO:0000256" key="1">
    <source>
        <dbReference type="ARBA" id="ARBA00006008"/>
    </source>
</evidence>
<feature type="domain" description="MPN" evidence="11">
    <location>
        <begin position="56"/>
        <end position="193"/>
    </location>
</feature>
<dbReference type="EMBL" id="JACAZH010000002">
    <property type="protein sequence ID" value="KAF7375096.1"/>
    <property type="molecule type" value="Genomic_DNA"/>
</dbReference>
<evidence type="ECO:0000259" key="11">
    <source>
        <dbReference type="PROSITE" id="PS50249"/>
    </source>
</evidence>
<evidence type="ECO:0000256" key="6">
    <source>
        <dbReference type="ARBA" id="ARBA00022790"/>
    </source>
</evidence>
<dbReference type="Proteomes" id="UP000623467">
    <property type="component" value="Unassembled WGS sequence"/>
</dbReference>
<comment type="caution">
    <text evidence="12">The sequence shown here is derived from an EMBL/GenBank/DDBJ whole genome shotgun (WGS) entry which is preliminary data.</text>
</comment>
<evidence type="ECO:0000256" key="8">
    <source>
        <dbReference type="ARBA" id="ARBA00022833"/>
    </source>
</evidence>
<dbReference type="Gene3D" id="3.40.140.10">
    <property type="entry name" value="Cytidine Deaminase, domain 2"/>
    <property type="match status" value="1"/>
</dbReference>
<evidence type="ECO:0000256" key="3">
    <source>
        <dbReference type="ARBA" id="ARBA00014880"/>
    </source>
</evidence>